<feature type="chain" id="PRO_5014220382" evidence="1">
    <location>
        <begin position="20"/>
        <end position="96"/>
    </location>
</feature>
<organism evidence="4 6">
    <name type="scientific">Morganella morganii</name>
    <name type="common">Proteus morganii</name>
    <dbReference type="NCBI Taxonomy" id="582"/>
    <lineage>
        <taxon>Bacteria</taxon>
        <taxon>Pseudomonadati</taxon>
        <taxon>Pseudomonadota</taxon>
        <taxon>Gammaproteobacteria</taxon>
        <taxon>Enterobacterales</taxon>
        <taxon>Morganellaceae</taxon>
        <taxon>Morganella</taxon>
    </lineage>
</organism>
<gene>
    <name evidence="2" type="ORF">AM380_06670</name>
    <name evidence="4" type="ORF">CYG68_14730</name>
    <name evidence="3" type="ORF">PN925_002503</name>
</gene>
<dbReference type="EMBL" id="CP028956">
    <property type="protein sequence ID" value="AWC93345.1"/>
    <property type="molecule type" value="Genomic_DNA"/>
</dbReference>
<dbReference type="Proteomes" id="UP000650477">
    <property type="component" value="Unassembled WGS sequence"/>
</dbReference>
<evidence type="ECO:0000313" key="2">
    <source>
        <dbReference type="EMBL" id="AWC93345.1"/>
    </source>
</evidence>
<name>A0A0A2R5X6_MORMO</name>
<evidence type="ECO:0000313" key="6">
    <source>
        <dbReference type="Proteomes" id="UP000650477"/>
    </source>
</evidence>
<evidence type="ECO:0000313" key="3">
    <source>
        <dbReference type="EMBL" id="EMO9457120.1"/>
    </source>
</evidence>
<dbReference type="Proteomes" id="UP000244682">
    <property type="component" value="Chromosome"/>
</dbReference>
<evidence type="ECO:0000313" key="5">
    <source>
        <dbReference type="Proteomes" id="UP000244682"/>
    </source>
</evidence>
<dbReference type="EMBL" id="ABKJEP030000034">
    <property type="protein sequence ID" value="EMO9457120.1"/>
    <property type="molecule type" value="Genomic_DNA"/>
</dbReference>
<reference evidence="3" key="3">
    <citation type="submission" date="2024-02" db="EMBL/GenBank/DDBJ databases">
        <authorList>
            <consortium name="Clinical and Environmental Microbiology Branch: Whole genome sequencing antimicrobial resistance pathogens in the healthcare setting"/>
        </authorList>
    </citation>
    <scope>NUCLEOTIDE SEQUENCE</scope>
    <source>
        <strain evidence="3">2023KU-00017</strain>
    </source>
</reference>
<accession>A0A0A2R5X6</accession>
<evidence type="ECO:0000256" key="1">
    <source>
        <dbReference type="SAM" id="SignalP"/>
    </source>
</evidence>
<dbReference type="OrthoDB" id="7284504at2"/>
<dbReference type="AlphaFoldDB" id="A0A0A2R5X6"/>
<sequence>MKYLIMLLSLAALSLPAAAADQNSADELEIFTDNAENCIHFAGEWDVSLPADQKKDIKKALDETCPPAKEQQKVLREKYRNDPEMLAKINEFDLGQ</sequence>
<reference evidence="4" key="1">
    <citation type="submission" date="2017-12" db="EMBL/GenBank/DDBJ databases">
        <title>Genome sequencing and analysis.</title>
        <authorList>
            <person name="Huang Y.-T."/>
        </authorList>
    </citation>
    <scope>NUCLEOTIDE SEQUENCE</scope>
    <source>
        <strain evidence="4">VGH116</strain>
    </source>
</reference>
<evidence type="ECO:0000313" key="4">
    <source>
        <dbReference type="EMBL" id="MBE8613643.1"/>
    </source>
</evidence>
<feature type="signal peptide" evidence="1">
    <location>
        <begin position="1"/>
        <end position="19"/>
    </location>
</feature>
<keyword evidence="1" id="KW-0732">Signal</keyword>
<dbReference type="GeneID" id="93358716"/>
<dbReference type="RefSeq" id="WP_004237910.1">
    <property type="nucleotide sequence ID" value="NZ_ABGYJJ040000001.1"/>
</dbReference>
<protein>
    <submittedName>
        <fullName evidence="4">Uncharacterized protein</fullName>
    </submittedName>
</protein>
<reference evidence="2 5" key="2">
    <citation type="submission" date="2018-04" db="EMBL/GenBank/DDBJ databases">
        <title>Whole genome sequencing of Morganella morganii AR_0133.</title>
        <authorList>
            <person name="Conlan S."/>
            <person name="Thomas P.J."/>
            <person name="Mullikin J."/>
            <person name="Frank K.M."/>
            <person name="Segre J.A."/>
        </authorList>
    </citation>
    <scope>NUCLEOTIDE SEQUENCE [LARGE SCALE GENOMIC DNA]</scope>
    <source>
        <strain evidence="2 5">AR_0133</strain>
    </source>
</reference>
<dbReference type="EMBL" id="PKLF01000013">
    <property type="protein sequence ID" value="MBE8613643.1"/>
    <property type="molecule type" value="Genomic_DNA"/>
</dbReference>
<proteinExistence type="predicted"/>